<dbReference type="EMBL" id="JBHMBW010000002">
    <property type="protein sequence ID" value="MFB9622129.1"/>
    <property type="molecule type" value="Genomic_DNA"/>
</dbReference>
<reference evidence="1 2" key="1">
    <citation type="submission" date="2024-09" db="EMBL/GenBank/DDBJ databases">
        <authorList>
            <person name="Sun Q."/>
            <person name="Mori K."/>
        </authorList>
    </citation>
    <scope>NUCLEOTIDE SEQUENCE [LARGE SCALE GENOMIC DNA]</scope>
    <source>
        <strain evidence="1 2">JCM 3143</strain>
    </source>
</reference>
<keyword evidence="2" id="KW-1185">Reference proteome</keyword>
<comment type="caution">
    <text evidence="1">The sequence shown here is derived from an EMBL/GenBank/DDBJ whole genome shotgun (WGS) entry which is preliminary data.</text>
</comment>
<organism evidence="1 2">
    <name type="scientific">Nonomuraea helvata</name>
    <dbReference type="NCBI Taxonomy" id="37484"/>
    <lineage>
        <taxon>Bacteria</taxon>
        <taxon>Bacillati</taxon>
        <taxon>Actinomycetota</taxon>
        <taxon>Actinomycetes</taxon>
        <taxon>Streptosporangiales</taxon>
        <taxon>Streptosporangiaceae</taxon>
        <taxon>Nonomuraea</taxon>
    </lineage>
</organism>
<dbReference type="Pfam" id="PF21833">
    <property type="entry name" value="DUF6893"/>
    <property type="match status" value="1"/>
</dbReference>
<dbReference type="InterPro" id="IPR054188">
    <property type="entry name" value="DUF6893"/>
</dbReference>
<evidence type="ECO:0000313" key="1">
    <source>
        <dbReference type="EMBL" id="MFB9622129.1"/>
    </source>
</evidence>
<protein>
    <submittedName>
        <fullName evidence="1">DUF6893 family small protein</fullName>
    </submittedName>
</protein>
<sequence length="35" mass="4215">MRKSRVISLLMVCGLAALIVHQWPDIRRYLKMERM</sequence>
<evidence type="ECO:0000313" key="2">
    <source>
        <dbReference type="Proteomes" id="UP001589532"/>
    </source>
</evidence>
<dbReference type="RefSeq" id="WP_378520715.1">
    <property type="nucleotide sequence ID" value="NZ_BAAAXV010000009.1"/>
</dbReference>
<gene>
    <name evidence="1" type="ORF">ACFFSA_03470</name>
</gene>
<dbReference type="Proteomes" id="UP001589532">
    <property type="component" value="Unassembled WGS sequence"/>
</dbReference>
<name>A0ABV5RRT8_9ACTN</name>
<proteinExistence type="predicted"/>
<accession>A0ABV5RRT8</accession>